<reference evidence="1" key="4">
    <citation type="submission" date="2019-03" db="UniProtKB">
        <authorList>
            <consortium name="EnsemblPlants"/>
        </authorList>
    </citation>
    <scope>IDENTIFICATION</scope>
</reference>
<accession>A0A453NS71</accession>
<organism evidence="1 2">
    <name type="scientific">Aegilops tauschii subsp. strangulata</name>
    <name type="common">Goatgrass</name>
    <dbReference type="NCBI Taxonomy" id="200361"/>
    <lineage>
        <taxon>Eukaryota</taxon>
        <taxon>Viridiplantae</taxon>
        <taxon>Streptophyta</taxon>
        <taxon>Embryophyta</taxon>
        <taxon>Tracheophyta</taxon>
        <taxon>Spermatophyta</taxon>
        <taxon>Magnoliopsida</taxon>
        <taxon>Liliopsida</taxon>
        <taxon>Poales</taxon>
        <taxon>Poaceae</taxon>
        <taxon>BOP clade</taxon>
        <taxon>Pooideae</taxon>
        <taxon>Triticodae</taxon>
        <taxon>Triticeae</taxon>
        <taxon>Triticinae</taxon>
        <taxon>Aegilops</taxon>
    </lineage>
</organism>
<dbReference type="EnsemblPlants" id="AET6Gv20464300.24">
    <property type="protein sequence ID" value="AET6Gv20464300.24"/>
    <property type="gene ID" value="AET6Gv20464300"/>
</dbReference>
<dbReference type="AlphaFoldDB" id="A0A453NS71"/>
<evidence type="ECO:0000313" key="1">
    <source>
        <dbReference type="EnsemblPlants" id="AET6Gv20464300.24"/>
    </source>
</evidence>
<reference evidence="2" key="2">
    <citation type="journal article" date="2017" name="Nat. Plants">
        <title>The Aegilops tauschii genome reveals multiple impacts of transposons.</title>
        <authorList>
            <person name="Zhao G."/>
            <person name="Zou C."/>
            <person name="Li K."/>
            <person name="Wang K."/>
            <person name="Li T."/>
            <person name="Gao L."/>
            <person name="Zhang X."/>
            <person name="Wang H."/>
            <person name="Yang Z."/>
            <person name="Liu X."/>
            <person name="Jiang W."/>
            <person name="Mao L."/>
            <person name="Kong X."/>
            <person name="Jiao Y."/>
            <person name="Jia J."/>
        </authorList>
    </citation>
    <scope>NUCLEOTIDE SEQUENCE [LARGE SCALE GENOMIC DNA]</scope>
    <source>
        <strain evidence="2">cv. AL8/78</strain>
    </source>
</reference>
<sequence>MKYIKNDKSGISKGESTHSQEYLIYRLVGDSVISLGEAELFNEYLGILSYESKWDAALALNEHKYNEKVQTEWRLKFRV</sequence>
<name>A0A453NS71_AEGTS</name>
<protein>
    <submittedName>
        <fullName evidence="1">Uncharacterized protein</fullName>
    </submittedName>
</protein>
<evidence type="ECO:0000313" key="2">
    <source>
        <dbReference type="Proteomes" id="UP000015105"/>
    </source>
</evidence>
<proteinExistence type="predicted"/>
<reference evidence="1" key="3">
    <citation type="journal article" date="2017" name="Nature">
        <title>Genome sequence of the progenitor of the wheat D genome Aegilops tauschii.</title>
        <authorList>
            <person name="Luo M.C."/>
            <person name="Gu Y.Q."/>
            <person name="Puiu D."/>
            <person name="Wang H."/>
            <person name="Twardziok S.O."/>
            <person name="Deal K.R."/>
            <person name="Huo N."/>
            <person name="Zhu T."/>
            <person name="Wang L."/>
            <person name="Wang Y."/>
            <person name="McGuire P.E."/>
            <person name="Liu S."/>
            <person name="Long H."/>
            <person name="Ramasamy R.K."/>
            <person name="Rodriguez J.C."/>
            <person name="Van S.L."/>
            <person name="Yuan L."/>
            <person name="Wang Z."/>
            <person name="Xia Z."/>
            <person name="Xiao L."/>
            <person name="Anderson O.D."/>
            <person name="Ouyang S."/>
            <person name="Liang Y."/>
            <person name="Zimin A.V."/>
            <person name="Pertea G."/>
            <person name="Qi P."/>
            <person name="Bennetzen J.L."/>
            <person name="Dai X."/>
            <person name="Dawson M.W."/>
            <person name="Muller H.G."/>
            <person name="Kugler K."/>
            <person name="Rivarola-Duarte L."/>
            <person name="Spannagl M."/>
            <person name="Mayer K.F.X."/>
            <person name="Lu F.H."/>
            <person name="Bevan M.W."/>
            <person name="Leroy P."/>
            <person name="Li P."/>
            <person name="You F.M."/>
            <person name="Sun Q."/>
            <person name="Liu Z."/>
            <person name="Lyons E."/>
            <person name="Wicker T."/>
            <person name="Salzberg S.L."/>
            <person name="Devos K.M."/>
            <person name="Dvorak J."/>
        </authorList>
    </citation>
    <scope>NUCLEOTIDE SEQUENCE [LARGE SCALE GENOMIC DNA]</scope>
    <source>
        <strain evidence="1">cv. AL8/78</strain>
    </source>
</reference>
<dbReference type="Gramene" id="AET6Gv20464300.24">
    <property type="protein sequence ID" value="AET6Gv20464300.24"/>
    <property type="gene ID" value="AET6Gv20464300"/>
</dbReference>
<dbReference type="Proteomes" id="UP000015105">
    <property type="component" value="Chromosome 6D"/>
</dbReference>
<reference evidence="1" key="5">
    <citation type="journal article" date="2021" name="G3 (Bethesda)">
        <title>Aegilops tauschii genome assembly Aet v5.0 features greater sequence contiguity and improved annotation.</title>
        <authorList>
            <person name="Wang L."/>
            <person name="Zhu T."/>
            <person name="Rodriguez J.C."/>
            <person name="Deal K.R."/>
            <person name="Dubcovsky J."/>
            <person name="McGuire P.E."/>
            <person name="Lux T."/>
            <person name="Spannagl M."/>
            <person name="Mayer K.F.X."/>
            <person name="Baldrich P."/>
            <person name="Meyers B.C."/>
            <person name="Huo N."/>
            <person name="Gu Y.Q."/>
            <person name="Zhou H."/>
            <person name="Devos K.M."/>
            <person name="Bennetzen J.L."/>
            <person name="Unver T."/>
            <person name="Budak H."/>
            <person name="Gulick P.J."/>
            <person name="Galiba G."/>
            <person name="Kalapos B."/>
            <person name="Nelson D.R."/>
            <person name="Li P."/>
            <person name="You F.M."/>
            <person name="Luo M.C."/>
            <person name="Dvorak J."/>
        </authorList>
    </citation>
    <scope>NUCLEOTIDE SEQUENCE [LARGE SCALE GENOMIC DNA]</scope>
    <source>
        <strain evidence="1">cv. AL8/78</strain>
    </source>
</reference>
<reference evidence="2" key="1">
    <citation type="journal article" date="2014" name="Science">
        <title>Ancient hybridizations among the ancestral genomes of bread wheat.</title>
        <authorList>
            <consortium name="International Wheat Genome Sequencing Consortium,"/>
            <person name="Marcussen T."/>
            <person name="Sandve S.R."/>
            <person name="Heier L."/>
            <person name="Spannagl M."/>
            <person name="Pfeifer M."/>
            <person name="Jakobsen K.S."/>
            <person name="Wulff B.B."/>
            <person name="Steuernagel B."/>
            <person name="Mayer K.F."/>
            <person name="Olsen O.A."/>
        </authorList>
    </citation>
    <scope>NUCLEOTIDE SEQUENCE [LARGE SCALE GENOMIC DNA]</scope>
    <source>
        <strain evidence="2">cv. AL8/78</strain>
    </source>
</reference>
<keyword evidence="2" id="KW-1185">Reference proteome</keyword>